<evidence type="ECO:0000256" key="4">
    <source>
        <dbReference type="ARBA" id="ARBA00022679"/>
    </source>
</evidence>
<proteinExistence type="inferred from homology"/>
<name>A0ABR9SB29_9BURK</name>
<dbReference type="GO" id="GO:0003983">
    <property type="term" value="F:UTP:glucose-1-phosphate uridylyltransferase activity"/>
    <property type="evidence" value="ECO:0007669"/>
    <property type="project" value="UniProtKB-EC"/>
</dbReference>
<evidence type="ECO:0000256" key="6">
    <source>
        <dbReference type="ARBA" id="ARBA00048128"/>
    </source>
</evidence>
<dbReference type="PANTHER" id="PTHR43197:SF1">
    <property type="entry name" value="UTP--GLUCOSE-1-PHOSPHATE URIDYLYLTRANSFERASE"/>
    <property type="match status" value="1"/>
</dbReference>
<evidence type="ECO:0000256" key="2">
    <source>
        <dbReference type="ARBA" id="ARBA00012415"/>
    </source>
</evidence>
<dbReference type="PANTHER" id="PTHR43197">
    <property type="entry name" value="UTP--GLUCOSE-1-PHOSPHATE URIDYLYLTRANSFERASE"/>
    <property type="match status" value="1"/>
</dbReference>
<evidence type="ECO:0000313" key="9">
    <source>
        <dbReference type="EMBL" id="MBE7939552.1"/>
    </source>
</evidence>
<evidence type="ECO:0000256" key="3">
    <source>
        <dbReference type="ARBA" id="ARBA00019048"/>
    </source>
</evidence>
<dbReference type="CDD" id="cd02541">
    <property type="entry name" value="UGPase_prokaryotic"/>
    <property type="match status" value="1"/>
</dbReference>
<accession>A0ABR9SB29</accession>
<evidence type="ECO:0000256" key="1">
    <source>
        <dbReference type="ARBA" id="ARBA00006890"/>
    </source>
</evidence>
<sequence length="296" mass="32601">MKKVTELRKAVFPVAGLGTRFLPATKAQPKEMLPIVDKPLIQYAVEEAYDAGIRHMIFVTGRNKRAIEDHFDTAYELEHELEAAHKDELLNLVRSLAPEDMFCSFVRQPRSLGLGHAVLCAQPLVGDEPFAVLLADDLMQGEDGGPNVLTQMVNVFRDCGTSLLAVQEVPAEHVKRYGIVAGQPAGERLLKVDRMVEKPSPAEAPSRMGVAGRYILTPGVFEQIRNNPRGAGGEIQLTDGIAKLIPTEGVHAYHYRGRRYDCGSKAGFLEATVDFALRHPEVAAEFRNHLRALDLG</sequence>
<comment type="similarity">
    <text evidence="1 7">Belongs to the UDPGP type 2 family.</text>
</comment>
<dbReference type="InterPro" id="IPR005771">
    <property type="entry name" value="GalU_uridylyltTrfase_bac/arc"/>
</dbReference>
<keyword evidence="5 7" id="KW-0548">Nucleotidyltransferase</keyword>
<dbReference type="EC" id="2.7.7.9" evidence="2 7"/>
<dbReference type="EMBL" id="JADDOJ010000007">
    <property type="protein sequence ID" value="MBE7939552.1"/>
    <property type="molecule type" value="Genomic_DNA"/>
</dbReference>
<dbReference type="NCBIfam" id="TIGR01099">
    <property type="entry name" value="galU"/>
    <property type="match status" value="1"/>
</dbReference>
<keyword evidence="10" id="KW-1185">Reference proteome</keyword>
<dbReference type="SUPFAM" id="SSF53448">
    <property type="entry name" value="Nucleotide-diphospho-sugar transferases"/>
    <property type="match status" value="1"/>
</dbReference>
<evidence type="ECO:0000313" key="10">
    <source>
        <dbReference type="Proteomes" id="UP000715965"/>
    </source>
</evidence>
<gene>
    <name evidence="9" type="primary">galU</name>
    <name evidence="9" type="ORF">IM725_03060</name>
</gene>
<dbReference type="Proteomes" id="UP000715965">
    <property type="component" value="Unassembled WGS sequence"/>
</dbReference>
<evidence type="ECO:0000256" key="5">
    <source>
        <dbReference type="ARBA" id="ARBA00022695"/>
    </source>
</evidence>
<protein>
    <recommendedName>
        <fullName evidence="3 7">UTP--glucose-1-phosphate uridylyltransferase</fullName>
        <ecNumber evidence="2 7">2.7.7.9</ecNumber>
    </recommendedName>
    <alternativeName>
        <fullName evidence="7">UDP-glucose pyrophosphorylase</fullName>
    </alternativeName>
</protein>
<feature type="domain" description="Nucleotidyl transferase" evidence="8">
    <location>
        <begin position="14"/>
        <end position="274"/>
    </location>
</feature>
<evidence type="ECO:0000259" key="8">
    <source>
        <dbReference type="Pfam" id="PF00483"/>
    </source>
</evidence>
<keyword evidence="4 7" id="KW-0808">Transferase</keyword>
<dbReference type="Pfam" id="PF00483">
    <property type="entry name" value="NTP_transferase"/>
    <property type="match status" value="1"/>
</dbReference>
<dbReference type="InterPro" id="IPR005835">
    <property type="entry name" value="NTP_transferase_dom"/>
</dbReference>
<dbReference type="InterPro" id="IPR029044">
    <property type="entry name" value="Nucleotide-diphossugar_trans"/>
</dbReference>
<dbReference type="Gene3D" id="3.90.550.10">
    <property type="entry name" value="Spore Coat Polysaccharide Biosynthesis Protein SpsA, Chain A"/>
    <property type="match status" value="1"/>
</dbReference>
<comment type="caution">
    <text evidence="9">The sequence shown here is derived from an EMBL/GenBank/DDBJ whole genome shotgun (WGS) entry which is preliminary data.</text>
</comment>
<comment type="catalytic activity">
    <reaction evidence="6 7">
        <text>alpha-D-glucose 1-phosphate + UTP + H(+) = UDP-alpha-D-glucose + diphosphate</text>
        <dbReference type="Rhea" id="RHEA:19889"/>
        <dbReference type="ChEBI" id="CHEBI:15378"/>
        <dbReference type="ChEBI" id="CHEBI:33019"/>
        <dbReference type="ChEBI" id="CHEBI:46398"/>
        <dbReference type="ChEBI" id="CHEBI:58601"/>
        <dbReference type="ChEBI" id="CHEBI:58885"/>
        <dbReference type="EC" id="2.7.7.9"/>
    </reaction>
</comment>
<reference evidence="9 10" key="1">
    <citation type="submission" date="2020-10" db="EMBL/GenBank/DDBJ databases">
        <title>Draft genome of Ramlibacter aquaticus LMG 30558.</title>
        <authorList>
            <person name="Props R."/>
        </authorList>
    </citation>
    <scope>NUCLEOTIDE SEQUENCE [LARGE SCALE GENOMIC DNA]</scope>
    <source>
        <strain evidence="9 10">LMG 30558</strain>
    </source>
</reference>
<dbReference type="RefSeq" id="WP_193779104.1">
    <property type="nucleotide sequence ID" value="NZ_JADDOJ010000007.1"/>
</dbReference>
<organism evidence="9 10">
    <name type="scientific">Ramlibacter aquaticus</name>
    <dbReference type="NCBI Taxonomy" id="2780094"/>
    <lineage>
        <taxon>Bacteria</taxon>
        <taxon>Pseudomonadati</taxon>
        <taxon>Pseudomonadota</taxon>
        <taxon>Betaproteobacteria</taxon>
        <taxon>Burkholderiales</taxon>
        <taxon>Comamonadaceae</taxon>
        <taxon>Ramlibacter</taxon>
    </lineage>
</organism>
<evidence type="ECO:0000256" key="7">
    <source>
        <dbReference type="RuleBase" id="RU361259"/>
    </source>
</evidence>